<evidence type="ECO:0000313" key="1">
    <source>
        <dbReference type="EMBL" id="KZT63859.1"/>
    </source>
</evidence>
<organism evidence="1 2">
    <name type="scientific">Daedalea quercina L-15889</name>
    <dbReference type="NCBI Taxonomy" id="1314783"/>
    <lineage>
        <taxon>Eukaryota</taxon>
        <taxon>Fungi</taxon>
        <taxon>Dikarya</taxon>
        <taxon>Basidiomycota</taxon>
        <taxon>Agaricomycotina</taxon>
        <taxon>Agaricomycetes</taxon>
        <taxon>Polyporales</taxon>
        <taxon>Fomitopsis</taxon>
    </lineage>
</organism>
<dbReference type="AlphaFoldDB" id="A0A165L128"/>
<reference evidence="1 2" key="1">
    <citation type="journal article" date="2016" name="Mol. Biol. Evol.">
        <title>Comparative Genomics of Early-Diverging Mushroom-Forming Fungi Provides Insights into the Origins of Lignocellulose Decay Capabilities.</title>
        <authorList>
            <person name="Nagy L.G."/>
            <person name="Riley R."/>
            <person name="Tritt A."/>
            <person name="Adam C."/>
            <person name="Daum C."/>
            <person name="Floudas D."/>
            <person name="Sun H."/>
            <person name="Yadav J.S."/>
            <person name="Pangilinan J."/>
            <person name="Larsson K.H."/>
            <person name="Matsuura K."/>
            <person name="Barry K."/>
            <person name="Labutti K."/>
            <person name="Kuo R."/>
            <person name="Ohm R.A."/>
            <person name="Bhattacharya S.S."/>
            <person name="Shirouzu T."/>
            <person name="Yoshinaga Y."/>
            <person name="Martin F.M."/>
            <person name="Grigoriev I.V."/>
            <person name="Hibbett D.S."/>
        </authorList>
    </citation>
    <scope>NUCLEOTIDE SEQUENCE [LARGE SCALE GENOMIC DNA]</scope>
    <source>
        <strain evidence="1 2">L-15889</strain>
    </source>
</reference>
<protein>
    <submittedName>
        <fullName evidence="1">Uncharacterized protein</fullName>
    </submittedName>
</protein>
<proteinExistence type="predicted"/>
<evidence type="ECO:0000313" key="2">
    <source>
        <dbReference type="Proteomes" id="UP000076727"/>
    </source>
</evidence>
<dbReference type="OrthoDB" id="2800852at2759"/>
<dbReference type="Proteomes" id="UP000076727">
    <property type="component" value="Unassembled WGS sequence"/>
</dbReference>
<name>A0A165L128_9APHY</name>
<gene>
    <name evidence="1" type="ORF">DAEQUDRAFT_770232</name>
</gene>
<accession>A0A165L128</accession>
<keyword evidence="2" id="KW-1185">Reference proteome</keyword>
<dbReference type="Gene3D" id="3.60.10.10">
    <property type="entry name" value="Endonuclease/exonuclease/phosphatase"/>
    <property type="match status" value="1"/>
</dbReference>
<dbReference type="STRING" id="1314783.A0A165L128"/>
<dbReference type="EMBL" id="KV429153">
    <property type="protein sequence ID" value="KZT63859.1"/>
    <property type="molecule type" value="Genomic_DNA"/>
</dbReference>
<sequence length="134" mass="14659">MNTTRPIHVLQLNANTQNAVLHALLNTTTDTDSADIILVTGPWWGNIGNETQGPVSEAAAGWTPILPVSTIPANRRPRAMAYIRRRGDFKVTLRSDIANDLDMQVLKIAQAPHPSVELLPVQLLAEPVHLSWNG</sequence>
<dbReference type="InterPro" id="IPR036691">
    <property type="entry name" value="Endo/exonu/phosph_ase_sf"/>
</dbReference>